<evidence type="ECO:0000313" key="1">
    <source>
        <dbReference type="Proteomes" id="UP001652625"/>
    </source>
</evidence>
<proteinExistence type="predicted"/>
<dbReference type="Gene3D" id="2.60.270.50">
    <property type="match status" value="1"/>
</dbReference>
<sequence length="165" mass="18422">MVKQHNIKLTIKNSTPFALTYFSNWFESGRVADHFSWPKEIMPNETQTILCYERDWAMSGCSGYVQYLMNGSLITIGFSNPSVGTNKLGVSAGVDGKQFWEVIESKDYQEVNENIKVGGKDVLVTSKCTGGTTNDASILFISNQKSNNQAFPPPYSNNIYPPPKY</sequence>
<dbReference type="Proteomes" id="UP001652625">
    <property type="component" value="Chromosome 15"/>
</dbReference>
<organism evidence="1 2">
    <name type="scientific">Hydra vulgaris</name>
    <name type="common">Hydra</name>
    <name type="synonym">Hydra attenuata</name>
    <dbReference type="NCBI Taxonomy" id="6087"/>
    <lineage>
        <taxon>Eukaryota</taxon>
        <taxon>Metazoa</taxon>
        <taxon>Cnidaria</taxon>
        <taxon>Hydrozoa</taxon>
        <taxon>Hydroidolina</taxon>
        <taxon>Anthoathecata</taxon>
        <taxon>Aplanulata</taxon>
        <taxon>Hydridae</taxon>
        <taxon>Hydra</taxon>
    </lineage>
</organism>
<protein>
    <submittedName>
        <fullName evidence="2">Uncharacterized protein LOC136092486</fullName>
    </submittedName>
</protein>
<accession>A0ABM4DQL1</accession>
<evidence type="ECO:0000313" key="2">
    <source>
        <dbReference type="RefSeq" id="XP_065676883.1"/>
    </source>
</evidence>
<dbReference type="RefSeq" id="XP_065676883.1">
    <property type="nucleotide sequence ID" value="XM_065820811.1"/>
</dbReference>
<name>A0ABM4DQL1_HYDVU</name>
<keyword evidence="1" id="KW-1185">Reference proteome</keyword>
<gene>
    <name evidence="2" type="primary">LOC136092486</name>
</gene>
<dbReference type="GeneID" id="136092486"/>
<reference evidence="2" key="1">
    <citation type="submission" date="2025-08" db="UniProtKB">
        <authorList>
            <consortium name="RefSeq"/>
        </authorList>
    </citation>
    <scope>IDENTIFICATION</scope>
</reference>